<dbReference type="AlphaFoldDB" id="A0A016V4Q3"/>
<evidence type="ECO:0000259" key="1">
    <source>
        <dbReference type="Pfam" id="PF15636"/>
    </source>
</evidence>
<dbReference type="Pfam" id="PF15636">
    <property type="entry name" value="Tox-GHH"/>
    <property type="match status" value="1"/>
</dbReference>
<protein>
    <recommendedName>
        <fullName evidence="1">Tox-GHH domain-containing protein</fullName>
    </recommendedName>
</protein>
<name>A0A016V4Q3_9BILA</name>
<proteinExistence type="predicted"/>
<comment type="caution">
    <text evidence="2">The sequence shown here is derived from an EMBL/GenBank/DDBJ whole genome shotgun (WGS) entry which is preliminary data.</text>
</comment>
<accession>A0A016V4Q3</accession>
<dbReference type="STRING" id="53326.A0A016V4Q3"/>
<sequence>MEDLRRKEGPAVWRAERRRVERGESRQQWTDRERRELLSKGAVAGYTIEMDELSRARFSSVHIWRFAKTT</sequence>
<feature type="domain" description="Tox-GHH" evidence="1">
    <location>
        <begin position="2"/>
        <end position="51"/>
    </location>
</feature>
<dbReference type="EMBL" id="JARK01001353">
    <property type="protein sequence ID" value="EYC22430.1"/>
    <property type="molecule type" value="Genomic_DNA"/>
</dbReference>
<evidence type="ECO:0000313" key="3">
    <source>
        <dbReference type="Proteomes" id="UP000024635"/>
    </source>
</evidence>
<keyword evidence="3" id="KW-1185">Reference proteome</keyword>
<reference evidence="3" key="1">
    <citation type="journal article" date="2015" name="Nat. Genet.">
        <title>The genome and transcriptome of the zoonotic hookworm Ancylostoma ceylanicum identify infection-specific gene families.</title>
        <authorList>
            <person name="Schwarz E.M."/>
            <person name="Hu Y."/>
            <person name="Antoshechkin I."/>
            <person name="Miller M.M."/>
            <person name="Sternberg P.W."/>
            <person name="Aroian R.V."/>
        </authorList>
    </citation>
    <scope>NUCLEOTIDE SEQUENCE</scope>
    <source>
        <strain evidence="3">HY135</strain>
    </source>
</reference>
<dbReference type="Proteomes" id="UP000024635">
    <property type="component" value="Unassembled WGS sequence"/>
</dbReference>
<dbReference type="InterPro" id="IPR028916">
    <property type="entry name" value="Tox-GHH_dom"/>
</dbReference>
<dbReference type="OrthoDB" id="442731at2759"/>
<evidence type="ECO:0000313" key="2">
    <source>
        <dbReference type="EMBL" id="EYC22430.1"/>
    </source>
</evidence>
<gene>
    <name evidence="2" type="primary">Acey_s0017.g3343</name>
    <name evidence="2" type="ORF">Y032_0017g3343</name>
</gene>
<organism evidence="2 3">
    <name type="scientific">Ancylostoma ceylanicum</name>
    <dbReference type="NCBI Taxonomy" id="53326"/>
    <lineage>
        <taxon>Eukaryota</taxon>
        <taxon>Metazoa</taxon>
        <taxon>Ecdysozoa</taxon>
        <taxon>Nematoda</taxon>
        <taxon>Chromadorea</taxon>
        <taxon>Rhabditida</taxon>
        <taxon>Rhabditina</taxon>
        <taxon>Rhabditomorpha</taxon>
        <taxon>Strongyloidea</taxon>
        <taxon>Ancylostomatidae</taxon>
        <taxon>Ancylostomatinae</taxon>
        <taxon>Ancylostoma</taxon>
    </lineage>
</organism>